<dbReference type="RefSeq" id="WP_034383914.1">
    <property type="nucleotide sequence ID" value="NZ_AWTN01000153.1"/>
</dbReference>
<dbReference type="Proteomes" id="UP000029567">
    <property type="component" value="Unassembled WGS sequence"/>
</dbReference>
<protein>
    <recommendedName>
        <fullName evidence="3">Peptidase C39 domain-containing protein</fullName>
    </recommendedName>
</protein>
<evidence type="ECO:0008006" key="3">
    <source>
        <dbReference type="Google" id="ProtNLM"/>
    </source>
</evidence>
<sequence>MLGRHFVVHSQLSVGRSGAMAYQNKLLLRQGENDMACGHHCVLMALMLLGQVSRDDLYEGDLDARLMEVSAMGQALYFSGCSSAAIREQFAPFSEQLQCRQLRRNVEARTVAALESDHVCLVRFTSPSYSHWVLAVGVMYSDGKPDSLLVLDPLMEGVPLTPWNALLEHWGSKKLRNTNARWSEKATLDKVVQVGLRSRRGTAIALA</sequence>
<evidence type="ECO:0000313" key="1">
    <source>
        <dbReference type="EMBL" id="KGG82374.1"/>
    </source>
</evidence>
<comment type="caution">
    <text evidence="1">The sequence shown here is derived from an EMBL/GenBank/DDBJ whole genome shotgun (WGS) entry which is preliminary data.</text>
</comment>
<dbReference type="AlphaFoldDB" id="A0A0E3B8N9"/>
<dbReference type="EMBL" id="AWTN01000153">
    <property type="protein sequence ID" value="KGG82374.1"/>
    <property type="molecule type" value="Genomic_DNA"/>
</dbReference>
<reference evidence="1 2" key="1">
    <citation type="submission" date="2013-09" db="EMBL/GenBank/DDBJ databases">
        <title>High correlation between genotypes and phenotypes of environmental bacteria Comamonas testosteroni strains.</title>
        <authorList>
            <person name="Liu L."/>
            <person name="Zhu W."/>
            <person name="Xia X."/>
            <person name="Xu B."/>
            <person name="Luo M."/>
            <person name="Wang G."/>
        </authorList>
    </citation>
    <scope>NUCLEOTIDE SEQUENCE [LARGE SCALE GENOMIC DNA]</scope>
    <source>
        <strain evidence="1 2">JL14</strain>
    </source>
</reference>
<organism evidence="1 2">
    <name type="scientific">Comamonas thiooxydans</name>
    <dbReference type="NCBI Taxonomy" id="363952"/>
    <lineage>
        <taxon>Bacteria</taxon>
        <taxon>Pseudomonadati</taxon>
        <taxon>Pseudomonadota</taxon>
        <taxon>Betaproteobacteria</taxon>
        <taxon>Burkholderiales</taxon>
        <taxon>Comamonadaceae</taxon>
        <taxon>Comamonas</taxon>
    </lineage>
</organism>
<proteinExistence type="predicted"/>
<name>A0A0E3B8N9_9BURK</name>
<gene>
    <name evidence="1" type="ORF">P245_26730</name>
</gene>
<accession>A0A0E3B8N9</accession>
<evidence type="ECO:0000313" key="2">
    <source>
        <dbReference type="Proteomes" id="UP000029567"/>
    </source>
</evidence>